<accession>A0A382FNT6</accession>
<name>A0A382FNT6_9ZZZZ</name>
<dbReference type="EMBL" id="UINC01050830">
    <property type="protein sequence ID" value="SVB64265.1"/>
    <property type="molecule type" value="Genomic_DNA"/>
</dbReference>
<sequence length="73" mass="7961">MMGPKIVTSAQMHRVDECSIREHGIPGYELMDRAGARVVEAIRDRWDGLEGLRIAVVCGKGNNGADGLVVARR</sequence>
<dbReference type="Gene3D" id="3.40.50.10260">
    <property type="entry name" value="YjeF N-terminal domain"/>
    <property type="match status" value="1"/>
</dbReference>
<proteinExistence type="predicted"/>
<organism evidence="2">
    <name type="scientific">marine metagenome</name>
    <dbReference type="NCBI Taxonomy" id="408172"/>
    <lineage>
        <taxon>unclassified sequences</taxon>
        <taxon>metagenomes</taxon>
        <taxon>ecological metagenomes</taxon>
    </lineage>
</organism>
<dbReference type="PROSITE" id="PS51385">
    <property type="entry name" value="YJEF_N"/>
    <property type="match status" value="1"/>
</dbReference>
<dbReference type="AlphaFoldDB" id="A0A382FNT6"/>
<evidence type="ECO:0000259" key="1">
    <source>
        <dbReference type="PROSITE" id="PS51385"/>
    </source>
</evidence>
<protein>
    <recommendedName>
        <fullName evidence="1">YjeF N-terminal domain-containing protein</fullName>
    </recommendedName>
</protein>
<gene>
    <name evidence="2" type="ORF">METZ01_LOCUS217119</name>
</gene>
<dbReference type="Pfam" id="PF03853">
    <property type="entry name" value="YjeF_N"/>
    <property type="match status" value="1"/>
</dbReference>
<evidence type="ECO:0000313" key="2">
    <source>
        <dbReference type="EMBL" id="SVB64265.1"/>
    </source>
</evidence>
<reference evidence="2" key="1">
    <citation type="submission" date="2018-05" db="EMBL/GenBank/DDBJ databases">
        <authorList>
            <person name="Lanie J.A."/>
            <person name="Ng W.-L."/>
            <person name="Kazmierczak K.M."/>
            <person name="Andrzejewski T.M."/>
            <person name="Davidsen T.M."/>
            <person name="Wayne K.J."/>
            <person name="Tettelin H."/>
            <person name="Glass J.I."/>
            <person name="Rusch D."/>
            <person name="Podicherti R."/>
            <person name="Tsui H.-C.T."/>
            <person name="Winkler M.E."/>
        </authorList>
    </citation>
    <scope>NUCLEOTIDE SEQUENCE</scope>
</reference>
<dbReference type="InterPro" id="IPR036652">
    <property type="entry name" value="YjeF_N_dom_sf"/>
</dbReference>
<feature type="non-terminal residue" evidence="2">
    <location>
        <position position="73"/>
    </location>
</feature>
<feature type="domain" description="YjeF N-terminal" evidence="1">
    <location>
        <begin position="12"/>
        <end position="73"/>
    </location>
</feature>
<dbReference type="InterPro" id="IPR004443">
    <property type="entry name" value="YjeF_N_dom"/>
</dbReference>
<dbReference type="SUPFAM" id="SSF64153">
    <property type="entry name" value="YjeF N-terminal domain-like"/>
    <property type="match status" value="1"/>
</dbReference>